<organism evidence="2 3">
    <name type="scientific">Eiseniibacteriota bacterium</name>
    <dbReference type="NCBI Taxonomy" id="2212470"/>
    <lineage>
        <taxon>Bacteria</taxon>
        <taxon>Candidatus Eiseniibacteriota</taxon>
    </lineage>
</organism>
<gene>
    <name evidence="2" type="ORF">KJ970_15240</name>
</gene>
<feature type="region of interest" description="Disordered" evidence="1">
    <location>
        <begin position="493"/>
        <end position="516"/>
    </location>
</feature>
<dbReference type="Gene3D" id="2.40.160.130">
    <property type="entry name" value="Capsule assembly protein Wzi"/>
    <property type="match status" value="1"/>
</dbReference>
<evidence type="ECO:0000313" key="3">
    <source>
        <dbReference type="Proteomes" id="UP000777784"/>
    </source>
</evidence>
<dbReference type="InterPro" id="IPR038636">
    <property type="entry name" value="Wzi_sf"/>
</dbReference>
<evidence type="ECO:0000313" key="2">
    <source>
        <dbReference type="EMBL" id="MBU2692276.1"/>
    </source>
</evidence>
<accession>A0A948W832</accession>
<dbReference type="EMBL" id="JAHJDP010000087">
    <property type="protein sequence ID" value="MBU2692276.1"/>
    <property type="molecule type" value="Genomic_DNA"/>
</dbReference>
<protein>
    <submittedName>
        <fullName evidence="2">Capsule assembly Wzi family protein</fullName>
    </submittedName>
</protein>
<name>A0A948W832_UNCEI</name>
<dbReference type="AlphaFoldDB" id="A0A948W832"/>
<comment type="caution">
    <text evidence="2">The sequence shown here is derived from an EMBL/GenBank/DDBJ whole genome shotgun (WGS) entry which is preliminary data.</text>
</comment>
<dbReference type="Proteomes" id="UP000777784">
    <property type="component" value="Unassembled WGS sequence"/>
</dbReference>
<reference evidence="2" key="1">
    <citation type="submission" date="2021-05" db="EMBL/GenBank/DDBJ databases">
        <title>Energy efficiency and biological interactions define the core microbiome of deep oligotrophic groundwater.</title>
        <authorList>
            <person name="Mehrshad M."/>
            <person name="Lopez-Fernandez M."/>
            <person name="Bell E."/>
            <person name="Bernier-Latmani R."/>
            <person name="Bertilsson S."/>
            <person name="Dopson M."/>
        </authorList>
    </citation>
    <scope>NUCLEOTIDE SEQUENCE</scope>
    <source>
        <strain evidence="2">Modern_marine.mb.64</strain>
    </source>
</reference>
<evidence type="ECO:0000256" key="1">
    <source>
        <dbReference type="SAM" id="MobiDB-lite"/>
    </source>
</evidence>
<proteinExistence type="predicted"/>
<sequence length="573" mass="64508">MSRLQNHAAGRGAVNRIGPRKARAKETGSMRTAFLCGILLVILATTAFGGWVFEADHDTPPPDEPWGDEFLPTDHLLYRDLERLAIRGEMPLAAWTLRSLPRLELAWMSRNLVDDGGLSPSRDRLERTLAREGRALGRESRFHETAPLIEALTSAGRLRIRPYIHLTPRLTIPLADGKADGDWSDSTRIGLRGTLYLGRSITISHDVFVGEVAGGRGFSDPLVAGTDILFYTERFDLTLRTPRIDFRFGRDRHRWGPGAWGTLLLDDHSAPYTFAQYDVEFKPWFRFRALSGSLDYSDGKYLAAHRLSWTPSPRFELSFSEGARYQSTSPGLLYTLGFIPYTFVERMRMQDAGNDASRRSERNNVLWALGWSWRTRPAQLFYGEILADDIASKDSHTPSRWGFLGGYSFAPRFNGWDWTLGVEASKIFNYTYSVYYRDQCLCDWDHQERGLGHPDGPDSERLLLRALVDFNTAWGCDAMVTLFRHGQGALGRPWYPSTDPESEGQPSSASELWDPVTGGASLQTRVRWEPRDNLAASFGLAYSTVRLPAGDSAGDSKETRRSVGLEFALKVHL</sequence>
<feature type="region of interest" description="Disordered" evidence="1">
    <location>
        <begin position="1"/>
        <end position="22"/>
    </location>
</feature>